<feature type="signal peptide" evidence="1">
    <location>
        <begin position="1"/>
        <end position="23"/>
    </location>
</feature>
<dbReference type="SUPFAM" id="SSF53822">
    <property type="entry name" value="Periplasmic binding protein-like I"/>
    <property type="match status" value="1"/>
</dbReference>
<dbReference type="Gene3D" id="3.40.50.2300">
    <property type="match status" value="1"/>
</dbReference>
<reference evidence="3" key="1">
    <citation type="submission" date="2017-01" db="EMBL/GenBank/DDBJ databases">
        <title>Comparative genomics of anhydrobiosis in the tardigrade Hypsibius dujardini.</title>
        <authorList>
            <person name="Yoshida Y."/>
            <person name="Koutsovoulos G."/>
            <person name="Laetsch D."/>
            <person name="Stevens L."/>
            <person name="Kumar S."/>
            <person name="Horikawa D."/>
            <person name="Ishino K."/>
            <person name="Komine S."/>
            <person name="Tomita M."/>
            <person name="Blaxter M."/>
            <person name="Arakawa K."/>
        </authorList>
    </citation>
    <scope>NUCLEOTIDE SEQUENCE [LARGE SCALE GENOMIC DNA]</scope>
    <source>
        <strain evidence="3">Z151</strain>
    </source>
</reference>
<sequence length="507" mass="56957">MMIAQLIRRACFCLAFLWCSSHSQQRTLQKQSNNSPPPPPVLHRVSIVVYGQVTSQGTVSLSVGEPPYEVAAEAIRQEYRDRFAVNYVQTRAPPCLSALKTNAGAEDSLAWWYYQELQQQQRQRQQQLSGHAVVFVTPGGSVADCAANDTSLNALFVNWNTLMINTNSGLKMSGREFTPTSLTLASVDGVRFIDLALGLIVHYEWKSVFILWDESSVNIFRSMAYGLASNLKEMASHVTYELCHIKSSASNFTYEETLWRFGNISRVLLYYGHAAQLRRILVYLATEASTLPSLYGNPTWRYDDKDDKIARLAFQSLLVLQPLDEEVVSSANQQSRQALGEEFRKRSAQKYNSSYAPGNDVTKVILAGYVAILLLAQVLSEAWEDGQDLVDGRRLADRFLNRTFNTTHFGEVFIDRNGERKQSVGVFHYNAKRNIRQASSFSDFSSRTHTCGAEAFLAKYATGPDVLRILRTDLEWPGVAWPPTTQPQCGYLGDTCRLNSTKNPAYS</sequence>
<evidence type="ECO:0000313" key="2">
    <source>
        <dbReference type="EMBL" id="OQV15435.1"/>
    </source>
</evidence>
<organism evidence="2 3">
    <name type="scientific">Hypsibius exemplaris</name>
    <name type="common">Freshwater tardigrade</name>
    <dbReference type="NCBI Taxonomy" id="2072580"/>
    <lineage>
        <taxon>Eukaryota</taxon>
        <taxon>Metazoa</taxon>
        <taxon>Ecdysozoa</taxon>
        <taxon>Tardigrada</taxon>
        <taxon>Eutardigrada</taxon>
        <taxon>Parachela</taxon>
        <taxon>Hypsibioidea</taxon>
        <taxon>Hypsibiidae</taxon>
        <taxon>Hypsibius</taxon>
    </lineage>
</organism>
<proteinExistence type="predicted"/>
<name>A0A1W0WJP9_HYPEX</name>
<comment type="caution">
    <text evidence="2">The sequence shown here is derived from an EMBL/GenBank/DDBJ whole genome shotgun (WGS) entry which is preliminary data.</text>
</comment>
<keyword evidence="1" id="KW-0732">Signal</keyword>
<dbReference type="Proteomes" id="UP000192578">
    <property type="component" value="Unassembled WGS sequence"/>
</dbReference>
<dbReference type="AlphaFoldDB" id="A0A1W0WJP9"/>
<protein>
    <recommendedName>
        <fullName evidence="4">Receptor ligand binding region domain-containing protein</fullName>
    </recommendedName>
</protein>
<accession>A0A1W0WJP9</accession>
<dbReference type="InterPro" id="IPR028082">
    <property type="entry name" value="Peripla_BP_I"/>
</dbReference>
<evidence type="ECO:0008006" key="4">
    <source>
        <dbReference type="Google" id="ProtNLM"/>
    </source>
</evidence>
<gene>
    <name evidence="2" type="ORF">BV898_10443</name>
</gene>
<keyword evidence="3" id="KW-1185">Reference proteome</keyword>
<feature type="chain" id="PRO_5012144867" description="Receptor ligand binding region domain-containing protein" evidence="1">
    <location>
        <begin position="24"/>
        <end position="507"/>
    </location>
</feature>
<evidence type="ECO:0000313" key="3">
    <source>
        <dbReference type="Proteomes" id="UP000192578"/>
    </source>
</evidence>
<evidence type="ECO:0000256" key="1">
    <source>
        <dbReference type="SAM" id="SignalP"/>
    </source>
</evidence>
<dbReference type="EMBL" id="MTYJ01000089">
    <property type="protein sequence ID" value="OQV15435.1"/>
    <property type="molecule type" value="Genomic_DNA"/>
</dbReference>